<sequence length="78" mass="9234">MSSTASWNQSNFVVNYRNRASFTESIGDMLKRSYNYCCGTKLLTRYDYNKYDYYYHKNHRKGLQIAENTTLILIGTQL</sequence>
<name>A0A915HZQ4_ROMCU</name>
<protein>
    <submittedName>
        <fullName evidence="2">Uncharacterized protein</fullName>
    </submittedName>
</protein>
<proteinExistence type="predicted"/>
<dbReference type="AlphaFoldDB" id="A0A915HZQ4"/>
<evidence type="ECO:0000313" key="1">
    <source>
        <dbReference type="Proteomes" id="UP000887565"/>
    </source>
</evidence>
<dbReference type="Proteomes" id="UP000887565">
    <property type="component" value="Unplaced"/>
</dbReference>
<dbReference type="WBParaSite" id="nRc.2.0.1.t07360-RA">
    <property type="protein sequence ID" value="nRc.2.0.1.t07360-RA"/>
    <property type="gene ID" value="nRc.2.0.1.g07360"/>
</dbReference>
<evidence type="ECO:0000313" key="2">
    <source>
        <dbReference type="WBParaSite" id="nRc.2.0.1.t07360-RA"/>
    </source>
</evidence>
<accession>A0A915HZQ4</accession>
<keyword evidence="1" id="KW-1185">Reference proteome</keyword>
<organism evidence="1 2">
    <name type="scientific">Romanomermis culicivorax</name>
    <name type="common">Nematode worm</name>
    <dbReference type="NCBI Taxonomy" id="13658"/>
    <lineage>
        <taxon>Eukaryota</taxon>
        <taxon>Metazoa</taxon>
        <taxon>Ecdysozoa</taxon>
        <taxon>Nematoda</taxon>
        <taxon>Enoplea</taxon>
        <taxon>Dorylaimia</taxon>
        <taxon>Mermithida</taxon>
        <taxon>Mermithoidea</taxon>
        <taxon>Mermithidae</taxon>
        <taxon>Romanomermis</taxon>
    </lineage>
</organism>
<reference evidence="2" key="1">
    <citation type="submission" date="2022-11" db="UniProtKB">
        <authorList>
            <consortium name="WormBaseParasite"/>
        </authorList>
    </citation>
    <scope>IDENTIFICATION</scope>
</reference>